<evidence type="ECO:0000256" key="5">
    <source>
        <dbReference type="ARBA" id="ARBA00023136"/>
    </source>
</evidence>
<keyword evidence="4 6" id="KW-1133">Transmembrane helix</keyword>
<keyword evidence="9" id="KW-1185">Reference proteome</keyword>
<evidence type="ECO:0000256" key="2">
    <source>
        <dbReference type="ARBA" id="ARBA00022475"/>
    </source>
</evidence>
<feature type="transmembrane region" description="Helical" evidence="6">
    <location>
        <begin position="42"/>
        <end position="62"/>
    </location>
</feature>
<feature type="transmembrane region" description="Helical" evidence="6">
    <location>
        <begin position="265"/>
        <end position="287"/>
    </location>
</feature>
<dbReference type="InterPro" id="IPR004869">
    <property type="entry name" value="MMPL_dom"/>
</dbReference>
<organism evidence="8 9">
    <name type="scientific">Maritalea mobilis</name>
    <dbReference type="NCBI Taxonomy" id="483324"/>
    <lineage>
        <taxon>Bacteria</taxon>
        <taxon>Pseudomonadati</taxon>
        <taxon>Pseudomonadota</taxon>
        <taxon>Alphaproteobacteria</taxon>
        <taxon>Hyphomicrobiales</taxon>
        <taxon>Devosiaceae</taxon>
        <taxon>Maritalea</taxon>
    </lineage>
</organism>
<evidence type="ECO:0000259" key="7">
    <source>
        <dbReference type="PROSITE" id="PS50156"/>
    </source>
</evidence>
<evidence type="ECO:0000256" key="6">
    <source>
        <dbReference type="SAM" id="Phobius"/>
    </source>
</evidence>
<feature type="transmembrane region" description="Helical" evidence="6">
    <location>
        <begin position="241"/>
        <end position="260"/>
    </location>
</feature>
<feature type="transmembrane region" description="Helical" evidence="6">
    <location>
        <begin position="637"/>
        <end position="655"/>
    </location>
</feature>
<feature type="transmembrane region" description="Helical" evidence="6">
    <location>
        <begin position="377"/>
        <end position="394"/>
    </location>
</feature>
<feature type="domain" description="SSD" evidence="7">
    <location>
        <begin position="265"/>
        <end position="393"/>
    </location>
</feature>
<dbReference type="PROSITE" id="PS50156">
    <property type="entry name" value="SSD"/>
    <property type="match status" value="2"/>
</dbReference>
<dbReference type="Pfam" id="PF03176">
    <property type="entry name" value="MMPL"/>
    <property type="match status" value="1"/>
</dbReference>
<name>A0A4R6VGU2_9HYPH</name>
<keyword evidence="5 6" id="KW-0472">Membrane</keyword>
<protein>
    <submittedName>
        <fullName evidence="8">Putative RND superfamily exporter protein</fullName>
    </submittedName>
</protein>
<feature type="transmembrane region" description="Helical" evidence="6">
    <location>
        <begin position="422"/>
        <end position="440"/>
    </location>
</feature>
<dbReference type="InterPro" id="IPR003392">
    <property type="entry name" value="PTHD_SSD"/>
</dbReference>
<gene>
    <name evidence="8" type="ORF">ATL17_3393</name>
</gene>
<accession>A0A4R6VGU2</accession>
<keyword evidence="3 6" id="KW-0812">Transmembrane</keyword>
<dbReference type="SUPFAM" id="SSF82866">
    <property type="entry name" value="Multidrug efflux transporter AcrB transmembrane domain"/>
    <property type="match status" value="2"/>
</dbReference>
<dbReference type="InterPro" id="IPR050545">
    <property type="entry name" value="Mycobact_MmpL"/>
</dbReference>
<evidence type="ECO:0000256" key="3">
    <source>
        <dbReference type="ARBA" id="ARBA00022692"/>
    </source>
</evidence>
<feature type="transmembrane region" description="Helical" evidence="6">
    <location>
        <begin position="611"/>
        <end position="631"/>
    </location>
</feature>
<evidence type="ECO:0000256" key="1">
    <source>
        <dbReference type="ARBA" id="ARBA00004651"/>
    </source>
</evidence>
<dbReference type="GO" id="GO:0005886">
    <property type="term" value="C:plasma membrane"/>
    <property type="evidence" value="ECO:0007669"/>
    <property type="project" value="UniProtKB-SubCell"/>
</dbReference>
<dbReference type="PANTHER" id="PTHR33406">
    <property type="entry name" value="MEMBRANE PROTEIN MJ1562-RELATED"/>
    <property type="match status" value="1"/>
</dbReference>
<reference evidence="8 9" key="1">
    <citation type="submission" date="2019-03" db="EMBL/GenBank/DDBJ databases">
        <title>Genomic Encyclopedia of Type Strains, Phase III (KMG-III): the genomes of soil and plant-associated and newly described type strains.</title>
        <authorList>
            <person name="Whitman W."/>
        </authorList>
    </citation>
    <scope>NUCLEOTIDE SEQUENCE [LARGE SCALE GENOMIC DNA]</scope>
    <source>
        <strain evidence="8 9">CGMCC 1.7002</strain>
    </source>
</reference>
<proteinExistence type="predicted"/>
<dbReference type="PANTHER" id="PTHR33406:SF12">
    <property type="entry name" value="BLR2997 PROTEIN"/>
    <property type="match status" value="1"/>
</dbReference>
<comment type="caution">
    <text evidence="8">The sequence shown here is derived from an EMBL/GenBank/DDBJ whole genome shotgun (WGS) entry which is preliminary data.</text>
</comment>
<feature type="transmembrane region" description="Helical" evidence="6">
    <location>
        <begin position="721"/>
        <end position="742"/>
    </location>
</feature>
<dbReference type="Proteomes" id="UP000295391">
    <property type="component" value="Unassembled WGS sequence"/>
</dbReference>
<evidence type="ECO:0000313" key="8">
    <source>
        <dbReference type="EMBL" id="TDQ60504.1"/>
    </source>
</evidence>
<keyword evidence="2" id="KW-1003">Cell membrane</keyword>
<dbReference type="Pfam" id="PF02460">
    <property type="entry name" value="Patched"/>
    <property type="match status" value="1"/>
</dbReference>
<dbReference type="Gene3D" id="1.20.1640.10">
    <property type="entry name" value="Multidrug efflux transporter AcrB transmembrane domain"/>
    <property type="match status" value="2"/>
</dbReference>
<comment type="subcellular location">
    <subcellularLocation>
        <location evidence="1">Cell membrane</location>
        <topology evidence="1">Multi-pass membrane protein</topology>
    </subcellularLocation>
</comment>
<dbReference type="InterPro" id="IPR000731">
    <property type="entry name" value="SSD"/>
</dbReference>
<dbReference type="AlphaFoldDB" id="A0A4R6VGU2"/>
<evidence type="ECO:0000256" key="4">
    <source>
        <dbReference type="ARBA" id="ARBA00022989"/>
    </source>
</evidence>
<feature type="transmembrane region" description="Helical" evidence="6">
    <location>
        <begin position="583"/>
        <end position="604"/>
    </location>
</feature>
<evidence type="ECO:0000313" key="9">
    <source>
        <dbReference type="Proteomes" id="UP000295391"/>
    </source>
</evidence>
<feature type="domain" description="SSD" evidence="7">
    <location>
        <begin position="641"/>
        <end position="740"/>
    </location>
</feature>
<feature type="transmembrane region" description="Helical" evidence="6">
    <location>
        <begin position="690"/>
        <end position="709"/>
    </location>
</feature>
<feature type="transmembrane region" description="Helical" evidence="6">
    <location>
        <begin position="293"/>
        <end position="314"/>
    </location>
</feature>
<dbReference type="EMBL" id="SNYR01000004">
    <property type="protein sequence ID" value="TDQ60504.1"/>
    <property type="molecule type" value="Genomic_DNA"/>
</dbReference>
<sequence length="753" mass="81637">MAVPQIIDKLAWAGSLVGVTKLRFFKLEDLAWPGHFALHSRIFAAIFLLITLVSTVTALFNLRFESNMYRALSSQNPAVAPYEAFLEETGGKRRQFLLLMERPEGLTPEDFRTIADFTLEMGLVSHVATSFSITTARFPTNHPTYAGQVVVPNDVTEDELERRLSAFEQVPTLPKMLLSSERQAAMILVAMADDTPPGAARQIFAEIKELQAAGLDKGLLTGIASEELIGASITEALKNDLIFFTLGGGLLASILAIFLLRNIKLILLSTIPAIISGGSSLIFFPLLGIPVTVLNNVVPILVFVLALADSVHLTSHFADKNQDKSQPISTHIADAIRAVGPACALTAITTAIAFGAISVSDDAQFQELAKVGASSVLFGYVVVIIAFPLVALMLKPQGRIRQFGSGKLADMVGNIARQKMKVIGSALIILVGAVAILLPIEPWFTLKQNQQISSPLRVAEEKISTYFGGFYRIWVELDGVENPEQIATEIAEIAGDYPVLSGPLLANWRGEEISSLFGAADAFEAFDELFMPEVGRIRALILMPEPMVDRETLARYDQIEQALEAKGATVMGLPAILRHEPAILLWQMTESLLWAVFLSCLLIAFAFRKAWIAIIMVLPNILPLLVTAAAHALLNNWQFGPVAVLSLTIAFGIAVDDSIHFISRYVAARKAGREIEDAIANAVREAGRPMIAASILICAGIMAPLFSQFETVQTFASMQIIALSTAIICDLVFLPALIAAAAQLRARRVAQKS</sequence>
<feature type="transmembrane region" description="Helical" evidence="6">
    <location>
        <begin position="335"/>
        <end position="357"/>
    </location>
</feature>